<evidence type="ECO:0000313" key="1">
    <source>
        <dbReference type="Proteomes" id="UP000887579"/>
    </source>
</evidence>
<name>A0AC34GIL9_9BILA</name>
<reference evidence="2" key="1">
    <citation type="submission" date="2022-11" db="UniProtKB">
        <authorList>
            <consortium name="WormBaseParasite"/>
        </authorList>
    </citation>
    <scope>IDENTIFICATION</scope>
</reference>
<dbReference type="Proteomes" id="UP000887579">
    <property type="component" value="Unplaced"/>
</dbReference>
<organism evidence="1 2">
    <name type="scientific">Panagrolaimus sp. ES5</name>
    <dbReference type="NCBI Taxonomy" id="591445"/>
    <lineage>
        <taxon>Eukaryota</taxon>
        <taxon>Metazoa</taxon>
        <taxon>Ecdysozoa</taxon>
        <taxon>Nematoda</taxon>
        <taxon>Chromadorea</taxon>
        <taxon>Rhabditida</taxon>
        <taxon>Tylenchina</taxon>
        <taxon>Panagrolaimomorpha</taxon>
        <taxon>Panagrolaimoidea</taxon>
        <taxon>Panagrolaimidae</taxon>
        <taxon>Panagrolaimus</taxon>
    </lineage>
</organism>
<dbReference type="WBParaSite" id="ES5_v2.g29386.t1">
    <property type="protein sequence ID" value="ES5_v2.g29386.t1"/>
    <property type="gene ID" value="ES5_v2.g29386"/>
</dbReference>
<proteinExistence type="predicted"/>
<sequence length="211" mass="23924">EETTEIFKYEIFDDFDNVNFGCLKKAGGYAQDVEIIAEKTLPSIPTLICSTIKYGLAQSFHRQSQFKNHYTAYDDGAKLVYLRGEIQYGSLDNGTELGEYTLKHFRPYGIRGDTVAQFIPTNLGSEDSGENAFNLNSAAQITAWRNALEKCYNHLKMDESNSIRFIYVLGYPIEEFRPSAIFFHFKCFSRNGEEGGETMEGKIGNRGKRPS</sequence>
<evidence type="ECO:0000313" key="2">
    <source>
        <dbReference type="WBParaSite" id="ES5_v2.g29386.t1"/>
    </source>
</evidence>
<protein>
    <submittedName>
        <fullName evidence="2">Uncharacterized protein</fullName>
    </submittedName>
</protein>
<accession>A0AC34GIL9</accession>